<comment type="similarity">
    <text evidence="2 7">Belongs to the thioredoxin family. DsbC subfamily.</text>
</comment>
<dbReference type="InterPro" id="IPR018950">
    <property type="entry name" value="DiS-bond_isomerase_DsbC/G_N"/>
</dbReference>
<dbReference type="Pfam" id="PF13098">
    <property type="entry name" value="Thioredoxin_2"/>
    <property type="match status" value="1"/>
</dbReference>
<evidence type="ECO:0000259" key="9">
    <source>
        <dbReference type="Pfam" id="PF13098"/>
    </source>
</evidence>
<dbReference type="InterPro" id="IPR033954">
    <property type="entry name" value="DiS-bond_Isoase_DsbC/G"/>
</dbReference>
<evidence type="ECO:0000256" key="3">
    <source>
        <dbReference type="ARBA" id="ARBA00022729"/>
    </source>
</evidence>
<keyword evidence="11" id="KW-1185">Reference proteome</keyword>
<keyword evidence="4 7" id="KW-0574">Periplasm</keyword>
<evidence type="ECO:0000256" key="5">
    <source>
        <dbReference type="ARBA" id="ARBA00023157"/>
    </source>
</evidence>
<dbReference type="Gene3D" id="3.10.450.70">
    <property type="entry name" value="Disulphide bond isomerase, DsbC/G, N-terminal"/>
    <property type="match status" value="1"/>
</dbReference>
<dbReference type="CDD" id="cd03020">
    <property type="entry name" value="DsbA_DsbC_DsbG"/>
    <property type="match status" value="1"/>
</dbReference>
<dbReference type="PANTHER" id="PTHR35272:SF3">
    <property type="entry name" value="THIOL:DISULFIDE INTERCHANGE PROTEIN DSBC"/>
    <property type="match status" value="1"/>
</dbReference>
<dbReference type="SUPFAM" id="SSF52833">
    <property type="entry name" value="Thioredoxin-like"/>
    <property type="match status" value="1"/>
</dbReference>
<organism evidence="10 11">
    <name type="scientific">Dyella halodurans</name>
    <dbReference type="NCBI Taxonomy" id="1920171"/>
    <lineage>
        <taxon>Bacteria</taxon>
        <taxon>Pseudomonadati</taxon>
        <taxon>Pseudomonadota</taxon>
        <taxon>Gammaproteobacteria</taxon>
        <taxon>Lysobacterales</taxon>
        <taxon>Rhodanobacteraceae</taxon>
        <taxon>Dyella</taxon>
    </lineage>
</organism>
<dbReference type="InterPro" id="IPR051470">
    <property type="entry name" value="Thiol:disulfide_interchange"/>
</dbReference>
<accession>A0ABV9BXJ7</accession>
<evidence type="ECO:0000256" key="2">
    <source>
        <dbReference type="ARBA" id="ARBA00009813"/>
    </source>
</evidence>
<name>A0ABV9BXJ7_9GAMM</name>
<dbReference type="SUPFAM" id="SSF54423">
    <property type="entry name" value="DsbC/DsbG N-terminal domain-like"/>
    <property type="match status" value="1"/>
</dbReference>
<dbReference type="InterPro" id="IPR012336">
    <property type="entry name" value="Thioredoxin-like_fold"/>
</dbReference>
<gene>
    <name evidence="10" type="ORF">ACFO5W_01875</name>
</gene>
<evidence type="ECO:0000313" key="11">
    <source>
        <dbReference type="Proteomes" id="UP001595961"/>
    </source>
</evidence>
<dbReference type="Pfam" id="PF10411">
    <property type="entry name" value="DsbC_N"/>
    <property type="match status" value="1"/>
</dbReference>
<evidence type="ECO:0000313" key="10">
    <source>
        <dbReference type="EMBL" id="MFC4525373.1"/>
    </source>
</evidence>
<comment type="function">
    <text evidence="7">Required for disulfide bond formation in some periplasmic proteins. Acts by transferring its disulfide bond to other proteins and is reduced in the process.</text>
</comment>
<comment type="subcellular location">
    <subcellularLocation>
        <location evidence="1 7">Periplasm</location>
    </subcellularLocation>
</comment>
<evidence type="ECO:0000259" key="8">
    <source>
        <dbReference type="Pfam" id="PF10411"/>
    </source>
</evidence>
<keyword evidence="5" id="KW-1015">Disulfide bond</keyword>
<dbReference type="InterPro" id="IPR036249">
    <property type="entry name" value="Thioredoxin-like_sf"/>
</dbReference>
<dbReference type="Proteomes" id="UP001595961">
    <property type="component" value="Unassembled WGS sequence"/>
</dbReference>
<keyword evidence="6 7" id="KW-0676">Redox-active center</keyword>
<comment type="caution">
    <text evidence="10">The sequence shown here is derived from an EMBL/GenBank/DDBJ whole genome shotgun (WGS) entry which is preliminary data.</text>
</comment>
<sequence length="258" mass="27588">MLVRFEMFKKWLLALCVGGLALNACAASEAAAPGSEDVVRKAVLSVEPTATIDSIKPAQLPGFYQVITSGLMLYVSADGKYVMNGDLLDLTAKKNLSEAGWAAFRKAELAKVPESARIVFGPANPRYRVTVFTDVNCGYCRALHEHVAAFTKAGIALEYVAWPRDGVTDPAGRNTQVYNEMVSVWCATDRKSAFTAAKEGKAPKSATCANPVKDQYELGLKLGVTGTPTIIAEDGTMLGGYVTPEQMLELLSKNKAGG</sequence>
<feature type="domain" description="Disulphide bond isomerase DsbC/G N-terminal" evidence="8">
    <location>
        <begin position="31"/>
        <end position="98"/>
    </location>
</feature>
<feature type="domain" description="Thioredoxin-like fold" evidence="9">
    <location>
        <begin position="126"/>
        <end position="251"/>
    </location>
</feature>
<feature type="chain" id="PRO_5044956949" description="Thiol:disulfide interchange protein" evidence="7">
    <location>
        <begin position="27"/>
        <end position="258"/>
    </location>
</feature>
<dbReference type="EMBL" id="JBHSGA010000003">
    <property type="protein sequence ID" value="MFC4525373.1"/>
    <property type="molecule type" value="Genomic_DNA"/>
</dbReference>
<feature type="signal peptide" evidence="7">
    <location>
        <begin position="1"/>
        <end position="26"/>
    </location>
</feature>
<reference evidence="11" key="1">
    <citation type="journal article" date="2019" name="Int. J. Syst. Evol. Microbiol.">
        <title>The Global Catalogue of Microorganisms (GCM) 10K type strain sequencing project: providing services to taxonomists for standard genome sequencing and annotation.</title>
        <authorList>
            <consortium name="The Broad Institute Genomics Platform"/>
            <consortium name="The Broad Institute Genome Sequencing Center for Infectious Disease"/>
            <person name="Wu L."/>
            <person name="Ma J."/>
        </authorList>
    </citation>
    <scope>NUCLEOTIDE SEQUENCE [LARGE SCALE GENOMIC DNA]</scope>
    <source>
        <strain evidence="11">CCM 4481</strain>
    </source>
</reference>
<keyword evidence="3 7" id="KW-0732">Signal</keyword>
<evidence type="ECO:0000256" key="4">
    <source>
        <dbReference type="ARBA" id="ARBA00022764"/>
    </source>
</evidence>
<dbReference type="InterPro" id="IPR009094">
    <property type="entry name" value="DiS-bond_isomerase_DsbC/G_N_sf"/>
</dbReference>
<evidence type="ECO:0000256" key="6">
    <source>
        <dbReference type="ARBA" id="ARBA00023284"/>
    </source>
</evidence>
<dbReference type="PANTHER" id="PTHR35272">
    <property type="entry name" value="THIOL:DISULFIDE INTERCHANGE PROTEIN DSBC-RELATED"/>
    <property type="match status" value="1"/>
</dbReference>
<evidence type="ECO:0000256" key="1">
    <source>
        <dbReference type="ARBA" id="ARBA00004418"/>
    </source>
</evidence>
<evidence type="ECO:0000256" key="7">
    <source>
        <dbReference type="RuleBase" id="RU364038"/>
    </source>
</evidence>
<dbReference type="Gene3D" id="3.40.30.10">
    <property type="entry name" value="Glutaredoxin"/>
    <property type="match status" value="1"/>
</dbReference>
<protein>
    <recommendedName>
        <fullName evidence="7">Thiol:disulfide interchange protein</fullName>
    </recommendedName>
</protein>
<dbReference type="RefSeq" id="WP_323134917.1">
    <property type="nucleotide sequence ID" value="NZ_CP064028.1"/>
</dbReference>
<proteinExistence type="inferred from homology"/>